<dbReference type="RefSeq" id="WP_315947036.1">
    <property type="nucleotide sequence ID" value="NZ_JAWCUA010000007.1"/>
</dbReference>
<keyword evidence="3" id="KW-1185">Reference proteome</keyword>
<reference evidence="2 3" key="1">
    <citation type="submission" date="2023-10" db="EMBL/GenBank/DDBJ databases">
        <title>Psychrosphaera aquimaarina strain SW33 isolated from seawater.</title>
        <authorList>
            <person name="Bayburt H."/>
            <person name="Kim J.M."/>
            <person name="Choi B.J."/>
            <person name="Jeon C.O."/>
        </authorList>
    </citation>
    <scope>NUCLEOTIDE SEQUENCE [LARGE SCALE GENOMIC DNA]</scope>
    <source>
        <strain evidence="2 3">KCTC 52743</strain>
    </source>
</reference>
<sequence>MFKSLIQAVFPSFVDQDFIPDYVSFERGRSLSKAEQYIAEKLASAGDVQADKRVNTNPFYDYLFGDSKKANSQDQLSLYVASKLAEVLYDPTDVLNALPIKPNSLVKVMSLIGSAEFDLSELLTVIEQEPSMAAEIIKLANSTRYKRGSKEVTDLNKAFMYMGAEGLKAGVIEVHLKRFASSSNLYFKLFGEKIWAHSLNSATYAQQLALKSLPKEQAPSMYLVGLLKNLGDMVIFQLMIDAFKYVDPDAKPDSEHFKILMAENSHKLTVLIAKHWQLPQHLIEVLIELGKDESQFSDEAKCIYDASNISEYCLMLKAKRITEAKLLDLQHKTKASVQAIELAKEILDEAA</sequence>
<comment type="caution">
    <text evidence="2">The sequence shown here is derived from an EMBL/GenBank/DDBJ whole genome shotgun (WGS) entry which is preliminary data.</text>
</comment>
<dbReference type="InterPro" id="IPR052340">
    <property type="entry name" value="RNase_Y/CdgJ"/>
</dbReference>
<gene>
    <name evidence="2" type="ORF">RT723_10565</name>
</gene>
<evidence type="ECO:0000313" key="3">
    <source>
        <dbReference type="Proteomes" id="UP001257914"/>
    </source>
</evidence>
<evidence type="ECO:0000313" key="2">
    <source>
        <dbReference type="EMBL" id="MDU0113431.1"/>
    </source>
</evidence>
<dbReference type="PANTHER" id="PTHR33525">
    <property type="match status" value="1"/>
</dbReference>
<feature type="domain" description="HDOD" evidence="1">
    <location>
        <begin position="98"/>
        <end position="292"/>
    </location>
</feature>
<proteinExistence type="predicted"/>
<protein>
    <submittedName>
        <fullName evidence="2">HDOD domain-containing protein</fullName>
    </submittedName>
</protein>
<accession>A0ABU3R178</accession>
<dbReference type="Proteomes" id="UP001257914">
    <property type="component" value="Unassembled WGS sequence"/>
</dbReference>
<dbReference type="Pfam" id="PF08668">
    <property type="entry name" value="HDOD"/>
    <property type="match status" value="1"/>
</dbReference>
<name>A0ABU3R178_9GAMM</name>
<dbReference type="PROSITE" id="PS51833">
    <property type="entry name" value="HDOD"/>
    <property type="match status" value="1"/>
</dbReference>
<dbReference type="InterPro" id="IPR013976">
    <property type="entry name" value="HDOD"/>
</dbReference>
<dbReference type="PANTHER" id="PTHR33525:SF6">
    <property type="entry name" value="HDOD DOMAIN-CONTAINING PROTEIN"/>
    <property type="match status" value="1"/>
</dbReference>
<dbReference type="Gene3D" id="1.10.3210.10">
    <property type="entry name" value="Hypothetical protein af1432"/>
    <property type="match status" value="1"/>
</dbReference>
<organism evidence="2 3">
    <name type="scientific">Psychrosphaera aquimarina</name>
    <dbReference type="NCBI Taxonomy" id="2044854"/>
    <lineage>
        <taxon>Bacteria</taxon>
        <taxon>Pseudomonadati</taxon>
        <taxon>Pseudomonadota</taxon>
        <taxon>Gammaproteobacteria</taxon>
        <taxon>Alteromonadales</taxon>
        <taxon>Pseudoalteromonadaceae</taxon>
        <taxon>Psychrosphaera</taxon>
    </lineage>
</organism>
<evidence type="ECO:0000259" key="1">
    <source>
        <dbReference type="PROSITE" id="PS51833"/>
    </source>
</evidence>
<dbReference type="EMBL" id="JAWCUA010000007">
    <property type="protein sequence ID" value="MDU0113431.1"/>
    <property type="molecule type" value="Genomic_DNA"/>
</dbReference>
<dbReference type="SUPFAM" id="SSF109604">
    <property type="entry name" value="HD-domain/PDEase-like"/>
    <property type="match status" value="1"/>
</dbReference>